<proteinExistence type="predicted"/>
<keyword evidence="1" id="KW-0472">Membrane</keyword>
<accession>C7NT84</accession>
<feature type="transmembrane region" description="Helical" evidence="1">
    <location>
        <begin position="129"/>
        <end position="152"/>
    </location>
</feature>
<organism evidence="3 4">
    <name type="scientific">Halorhabdus utahensis (strain DSM 12940 / JCM 11049 / AX-2)</name>
    <dbReference type="NCBI Taxonomy" id="519442"/>
    <lineage>
        <taxon>Archaea</taxon>
        <taxon>Methanobacteriati</taxon>
        <taxon>Methanobacteriota</taxon>
        <taxon>Stenosarchaea group</taxon>
        <taxon>Halobacteria</taxon>
        <taxon>Halobacteriales</taxon>
        <taxon>Haloarculaceae</taxon>
        <taxon>Halorhabdus</taxon>
    </lineage>
</organism>
<dbReference type="AlphaFoldDB" id="C7NT84"/>
<evidence type="ECO:0000313" key="3">
    <source>
        <dbReference type="EMBL" id="ACV10806.1"/>
    </source>
</evidence>
<gene>
    <name evidence="3" type="ordered locus">Huta_0619</name>
</gene>
<reference evidence="3 4" key="1">
    <citation type="journal article" date="2009" name="Stand. Genomic Sci.">
        <title>Complete genome sequence of Halorhabdus utahensis type strain (AX-2).</title>
        <authorList>
            <person name="Anderson I."/>
            <person name="Tindall B.J."/>
            <person name="Pomrenke H."/>
            <person name="Goker M."/>
            <person name="Lapidus A."/>
            <person name="Nolan M."/>
            <person name="Copeland A."/>
            <person name="Glavina Del Rio T."/>
            <person name="Chen F."/>
            <person name="Tice H."/>
            <person name="Cheng J.F."/>
            <person name="Lucas S."/>
            <person name="Chertkov O."/>
            <person name="Bruce D."/>
            <person name="Brettin T."/>
            <person name="Detter J.C."/>
            <person name="Han C."/>
            <person name="Goodwin L."/>
            <person name="Land M."/>
            <person name="Hauser L."/>
            <person name="Chang Y.J."/>
            <person name="Jeffries C.D."/>
            <person name="Pitluck S."/>
            <person name="Pati A."/>
            <person name="Mavromatis K."/>
            <person name="Ivanova N."/>
            <person name="Ovchinnikova G."/>
            <person name="Chen A."/>
            <person name="Palaniappan K."/>
            <person name="Chain P."/>
            <person name="Rohde M."/>
            <person name="Bristow J."/>
            <person name="Eisen J.A."/>
            <person name="Markowitz V."/>
            <person name="Hugenholtz P."/>
            <person name="Kyrpides N.C."/>
            <person name="Klenk H.P."/>
        </authorList>
    </citation>
    <scope>NUCLEOTIDE SEQUENCE [LARGE SCALE GENOMIC DNA]</scope>
    <source>
        <strain evidence="4">DSM 12940 / JCM 11049 / AX-2</strain>
    </source>
</reference>
<evidence type="ECO:0000259" key="2">
    <source>
        <dbReference type="Pfam" id="PF25934"/>
    </source>
</evidence>
<dbReference type="OrthoDB" id="331319at2157"/>
<keyword evidence="1" id="KW-0812">Transmembrane</keyword>
<dbReference type="Pfam" id="PF25934">
    <property type="entry name" value="DUF7979"/>
    <property type="match status" value="1"/>
</dbReference>
<dbReference type="EMBL" id="CP001687">
    <property type="protein sequence ID" value="ACV10806.1"/>
    <property type="molecule type" value="Genomic_DNA"/>
</dbReference>
<feature type="transmembrane region" description="Helical" evidence="1">
    <location>
        <begin position="12"/>
        <end position="31"/>
    </location>
</feature>
<keyword evidence="1" id="KW-1133">Transmembrane helix</keyword>
<dbReference type="InterPro" id="IPR058285">
    <property type="entry name" value="DUF7979"/>
</dbReference>
<dbReference type="STRING" id="519442.Huta_0619"/>
<evidence type="ECO:0000313" key="4">
    <source>
        <dbReference type="Proteomes" id="UP000002071"/>
    </source>
</evidence>
<dbReference type="GeneID" id="8382887"/>
<feature type="domain" description="DUF7979" evidence="2">
    <location>
        <begin position="50"/>
        <end position="120"/>
    </location>
</feature>
<dbReference type="HOGENOM" id="CLU_1682658_0_0_2"/>
<dbReference type="RefSeq" id="WP_015788387.1">
    <property type="nucleotide sequence ID" value="NC_013158.1"/>
</dbReference>
<keyword evidence="4" id="KW-1185">Reference proteome</keyword>
<dbReference type="eggNOG" id="arCOG13157">
    <property type="taxonomic scope" value="Archaea"/>
</dbReference>
<protein>
    <recommendedName>
        <fullName evidence="2">DUF7979 domain-containing protein</fullName>
    </recommendedName>
</protein>
<evidence type="ECO:0000256" key="1">
    <source>
        <dbReference type="SAM" id="Phobius"/>
    </source>
</evidence>
<name>C7NT84_HALUD</name>
<dbReference type="Proteomes" id="UP000002071">
    <property type="component" value="Chromosome"/>
</dbReference>
<dbReference type="KEGG" id="hut:Huta_0619"/>
<sequence>MAMALPKKSTFAFGLGALMLIAGVGLIYLGFPTHTTTVVDQQPSEAAMATSLESSAATEIDPIEFATLSPAEQTAVEGAIHSPQSTYTDYGASDDGPQFHYRNDIVNKYFVSYNGSLYLLHVVIEMSPVSVIGGVGISIVGIVLSVGGVWSYRAGH</sequence>